<gene>
    <name evidence="2" type="ORF">HP552_26310</name>
</gene>
<protein>
    <recommendedName>
        <fullName evidence="4">RiboL-PSP-HEPN domain-containing protein</fullName>
    </recommendedName>
</protein>
<evidence type="ECO:0000313" key="3">
    <source>
        <dbReference type="Proteomes" id="UP000526125"/>
    </source>
</evidence>
<keyword evidence="1" id="KW-0175">Coiled coil</keyword>
<dbReference type="AlphaFoldDB" id="A0A7Y6EYM8"/>
<proteinExistence type="predicted"/>
<dbReference type="EMBL" id="JABMCB010000201">
    <property type="protein sequence ID" value="NUU78730.1"/>
    <property type="molecule type" value="Genomic_DNA"/>
</dbReference>
<organism evidence="2 3">
    <name type="scientific">Paenibacillus xylanilyticus</name>
    <dbReference type="NCBI Taxonomy" id="248903"/>
    <lineage>
        <taxon>Bacteria</taxon>
        <taxon>Bacillati</taxon>
        <taxon>Bacillota</taxon>
        <taxon>Bacilli</taxon>
        <taxon>Bacillales</taxon>
        <taxon>Paenibacillaceae</taxon>
        <taxon>Paenibacillus</taxon>
    </lineage>
</organism>
<evidence type="ECO:0008006" key="4">
    <source>
        <dbReference type="Google" id="ProtNLM"/>
    </source>
</evidence>
<name>A0A7Y6EYM8_9BACL</name>
<comment type="caution">
    <text evidence="2">The sequence shown here is derived from an EMBL/GenBank/DDBJ whole genome shotgun (WGS) entry which is preliminary data.</text>
</comment>
<sequence length="165" mass="19644">MLTKEDFKKIKKEAKLEIAVLEQEYHDIGQKLDSSQSDQRKNRRYASLVIELCSIMEQMLNQLYQNVYQKSFNSTELMKIPAYRARSNMEMIQAELTKQQITLKSGKENMAHALSQVFQARNRLIHENFTFASIVKEDMKEEQTFEAMLDTIKRYRKHLKYLRPE</sequence>
<keyword evidence="3" id="KW-1185">Reference proteome</keyword>
<accession>A0A7Y6EYM8</accession>
<dbReference type="Proteomes" id="UP000526125">
    <property type="component" value="Unassembled WGS sequence"/>
</dbReference>
<feature type="coiled-coil region" evidence="1">
    <location>
        <begin position="4"/>
        <end position="31"/>
    </location>
</feature>
<reference evidence="2 3" key="1">
    <citation type="submission" date="2020-05" db="EMBL/GenBank/DDBJ databases">
        <title>Genome Sequencing of Type Strains.</title>
        <authorList>
            <person name="Lemaire J.F."/>
            <person name="Inderbitzin P."/>
            <person name="Gregorio O.A."/>
            <person name="Collins S.B."/>
            <person name="Wespe N."/>
            <person name="Knight-Connoni V."/>
        </authorList>
    </citation>
    <scope>NUCLEOTIDE SEQUENCE [LARGE SCALE GENOMIC DNA]</scope>
    <source>
        <strain evidence="2 3">LMG 21957</strain>
    </source>
</reference>
<evidence type="ECO:0000256" key="1">
    <source>
        <dbReference type="SAM" id="Coils"/>
    </source>
</evidence>
<dbReference type="RefSeq" id="WP_175398304.1">
    <property type="nucleotide sequence ID" value="NZ_JABMCB010000201.1"/>
</dbReference>
<evidence type="ECO:0000313" key="2">
    <source>
        <dbReference type="EMBL" id="NUU78730.1"/>
    </source>
</evidence>